<dbReference type="GO" id="GO:0022857">
    <property type="term" value="F:transmembrane transporter activity"/>
    <property type="evidence" value="ECO:0007669"/>
    <property type="project" value="InterPro"/>
</dbReference>
<feature type="transmembrane region" description="Helical" evidence="6">
    <location>
        <begin position="348"/>
        <end position="366"/>
    </location>
</feature>
<feature type="transmembrane region" description="Helical" evidence="6">
    <location>
        <begin position="204"/>
        <end position="224"/>
    </location>
</feature>
<accession>A0AAJ7XFV3</accession>
<dbReference type="Pfam" id="PF00083">
    <property type="entry name" value="Sugar_tr"/>
    <property type="match status" value="1"/>
</dbReference>
<dbReference type="InterPro" id="IPR020846">
    <property type="entry name" value="MFS_dom"/>
</dbReference>
<dbReference type="AlphaFoldDB" id="A0AAJ7XFV3"/>
<reference evidence="9" key="1">
    <citation type="submission" date="2025-08" db="UniProtKB">
        <authorList>
            <consortium name="RefSeq"/>
        </authorList>
    </citation>
    <scope>IDENTIFICATION</scope>
    <source>
        <tissue evidence="9">Sperm</tissue>
    </source>
</reference>
<feature type="transmembrane region" description="Helical" evidence="6">
    <location>
        <begin position="178"/>
        <end position="198"/>
    </location>
</feature>
<keyword evidence="3 6" id="KW-1133">Transmembrane helix</keyword>
<sequence length="515" mass="55157">MDLEEAFVVVGACGPYQRRRCGLLLLVQVYLAFQAVLIILIGQIPPAGPTPPRAVSPEVSRRTSPPLPAANGSSVVTEWALGDDAAILVGLASSLYFCGVLLASLVFGQCSDLYGRRRVYLIGLLLDVLGGFASALSPTWRWFCASRLVVGVANGGTALVSFVLLQEYVGSAYWGGTGSLYSAFFALGLVVFAALGVAVRPWRWLTLTANVPGVLLLLASLWMLPESPRWLHSRGRIVEAEKTLSLIARGNVGATSTASLPPPQVQLRPLRGSLMDVGTHPVLRTRTLVMMYTWFVCSLVYYGLTLGVGDLSRDVHMGLALSGLAELPSYPLSLFLINASWCGRRRGLSGFLSCGGIACIAVAALVTLSGEHEVARQYLALAGKLCISAAFSIVYIYTSELYPTSIRNVALGLSSTSSRLGGILAPFIPSLSWVMHSLPFMVLGLAGVSAGCLCLLLPETLRQPLMETLHDLPGPKATHKSYSLLEAGHPNRSFHGDSEDEEDDEELRETRGVPI</sequence>
<feature type="transmembrane region" description="Helical" evidence="6">
    <location>
        <begin position="289"/>
        <end position="309"/>
    </location>
</feature>
<feature type="transmembrane region" description="Helical" evidence="6">
    <location>
        <begin position="434"/>
        <end position="457"/>
    </location>
</feature>
<evidence type="ECO:0000256" key="3">
    <source>
        <dbReference type="ARBA" id="ARBA00022989"/>
    </source>
</evidence>
<dbReference type="Proteomes" id="UP001318040">
    <property type="component" value="Chromosome 62"/>
</dbReference>
<dbReference type="PANTHER" id="PTHR24064">
    <property type="entry name" value="SOLUTE CARRIER FAMILY 22 MEMBER"/>
    <property type="match status" value="1"/>
</dbReference>
<feature type="transmembrane region" description="Helical" evidence="6">
    <location>
        <begin position="378"/>
        <end position="397"/>
    </location>
</feature>
<evidence type="ECO:0000256" key="6">
    <source>
        <dbReference type="SAM" id="Phobius"/>
    </source>
</evidence>
<dbReference type="KEGG" id="pmrn:116955943"/>
<feature type="transmembrane region" description="Helical" evidence="6">
    <location>
        <begin position="315"/>
        <end position="336"/>
    </location>
</feature>
<feature type="region of interest" description="Disordered" evidence="5">
    <location>
        <begin position="487"/>
        <end position="515"/>
    </location>
</feature>
<organism evidence="8 9">
    <name type="scientific">Petromyzon marinus</name>
    <name type="common">Sea lamprey</name>
    <dbReference type="NCBI Taxonomy" id="7757"/>
    <lineage>
        <taxon>Eukaryota</taxon>
        <taxon>Metazoa</taxon>
        <taxon>Chordata</taxon>
        <taxon>Craniata</taxon>
        <taxon>Vertebrata</taxon>
        <taxon>Cyclostomata</taxon>
        <taxon>Hyperoartia</taxon>
        <taxon>Petromyzontiformes</taxon>
        <taxon>Petromyzontidae</taxon>
        <taxon>Petromyzon</taxon>
    </lineage>
</organism>
<feature type="transmembrane region" description="Helical" evidence="6">
    <location>
        <begin position="119"/>
        <end position="136"/>
    </location>
</feature>
<evidence type="ECO:0000256" key="2">
    <source>
        <dbReference type="ARBA" id="ARBA00022692"/>
    </source>
</evidence>
<dbReference type="SUPFAM" id="SSF103473">
    <property type="entry name" value="MFS general substrate transporter"/>
    <property type="match status" value="1"/>
</dbReference>
<protein>
    <submittedName>
        <fullName evidence="9">Solute carrier family 22 member 15</fullName>
    </submittedName>
</protein>
<feature type="transmembrane region" description="Helical" evidence="6">
    <location>
        <begin position="148"/>
        <end position="166"/>
    </location>
</feature>
<proteinExistence type="predicted"/>
<feature type="transmembrane region" description="Helical" evidence="6">
    <location>
        <begin position="23"/>
        <end position="44"/>
    </location>
</feature>
<keyword evidence="8" id="KW-1185">Reference proteome</keyword>
<evidence type="ECO:0000313" key="8">
    <source>
        <dbReference type="Proteomes" id="UP001318040"/>
    </source>
</evidence>
<evidence type="ECO:0000256" key="1">
    <source>
        <dbReference type="ARBA" id="ARBA00004141"/>
    </source>
</evidence>
<feature type="domain" description="Major facilitator superfamily (MFS) profile" evidence="7">
    <location>
        <begin position="23"/>
        <end position="462"/>
    </location>
</feature>
<dbReference type="InterPro" id="IPR005828">
    <property type="entry name" value="MFS_sugar_transport-like"/>
</dbReference>
<keyword evidence="4 6" id="KW-0472">Membrane</keyword>
<dbReference type="PROSITE" id="PS50850">
    <property type="entry name" value="MFS"/>
    <property type="match status" value="1"/>
</dbReference>
<evidence type="ECO:0000259" key="7">
    <source>
        <dbReference type="PROSITE" id="PS50850"/>
    </source>
</evidence>
<dbReference type="CTD" id="55356"/>
<dbReference type="InterPro" id="IPR036259">
    <property type="entry name" value="MFS_trans_sf"/>
</dbReference>
<dbReference type="GO" id="GO:0016020">
    <property type="term" value="C:membrane"/>
    <property type="evidence" value="ECO:0007669"/>
    <property type="project" value="UniProtKB-SubCell"/>
</dbReference>
<feature type="compositionally biased region" description="Acidic residues" evidence="5">
    <location>
        <begin position="498"/>
        <end position="507"/>
    </location>
</feature>
<gene>
    <name evidence="9" type="primary">SLC22A15</name>
</gene>
<feature type="transmembrane region" description="Helical" evidence="6">
    <location>
        <begin position="85"/>
        <end position="107"/>
    </location>
</feature>
<dbReference type="RefSeq" id="XP_032833194.1">
    <property type="nucleotide sequence ID" value="XM_032977303.1"/>
</dbReference>
<name>A0AAJ7XFV3_PETMA</name>
<comment type="subcellular location">
    <subcellularLocation>
        <location evidence="1">Membrane</location>
        <topology evidence="1">Multi-pass membrane protein</topology>
    </subcellularLocation>
</comment>
<evidence type="ECO:0000256" key="4">
    <source>
        <dbReference type="ARBA" id="ARBA00023136"/>
    </source>
</evidence>
<evidence type="ECO:0000313" key="9">
    <source>
        <dbReference type="RefSeq" id="XP_032833194.1"/>
    </source>
</evidence>
<dbReference type="Gene3D" id="1.20.1250.20">
    <property type="entry name" value="MFS general substrate transporter like domains"/>
    <property type="match status" value="1"/>
</dbReference>
<evidence type="ECO:0000256" key="5">
    <source>
        <dbReference type="SAM" id="MobiDB-lite"/>
    </source>
</evidence>
<feature type="transmembrane region" description="Helical" evidence="6">
    <location>
        <begin position="409"/>
        <end position="428"/>
    </location>
</feature>
<keyword evidence="2 6" id="KW-0812">Transmembrane</keyword>